<dbReference type="InterPro" id="IPR040521">
    <property type="entry name" value="KDZ"/>
</dbReference>
<organism evidence="3">
    <name type="scientific">Laccaria bicolor (strain S238N-H82 / ATCC MYA-4686)</name>
    <name type="common">Bicoloured deceiver</name>
    <name type="synonym">Laccaria laccata var. bicolor</name>
    <dbReference type="NCBI Taxonomy" id="486041"/>
    <lineage>
        <taxon>Eukaryota</taxon>
        <taxon>Fungi</taxon>
        <taxon>Dikarya</taxon>
        <taxon>Basidiomycota</taxon>
        <taxon>Agaricomycotina</taxon>
        <taxon>Agaricomycetes</taxon>
        <taxon>Agaricomycetidae</taxon>
        <taxon>Agaricales</taxon>
        <taxon>Agaricineae</taxon>
        <taxon>Hydnangiaceae</taxon>
        <taxon>Laccaria</taxon>
    </lineage>
</organism>
<evidence type="ECO:0000313" key="2">
    <source>
        <dbReference type="EMBL" id="EDR13042.1"/>
    </source>
</evidence>
<dbReference type="EMBL" id="DS547401">
    <property type="protein sequence ID" value="EDQ98245.1"/>
    <property type="molecule type" value="Genomic_DNA"/>
</dbReference>
<protein>
    <submittedName>
        <fullName evidence="2">Predicted protein</fullName>
    </submittedName>
</protein>
<gene>
    <name evidence="1" type="ORF">LACBIDRAFT_306725</name>
    <name evidence="2" type="ORF">LACBIDRAFT_308465</name>
</gene>
<proteinExistence type="predicted"/>
<dbReference type="KEGG" id="lbc:LACBIDRAFT_308465"/>
<dbReference type="PANTHER" id="PTHR33096">
    <property type="entry name" value="CXC2 DOMAIN-CONTAINING PROTEIN"/>
    <property type="match status" value="1"/>
</dbReference>
<dbReference type="Proteomes" id="UP000001194">
    <property type="component" value="Unassembled WGS sequence"/>
</dbReference>
<evidence type="ECO:0000313" key="3">
    <source>
        <dbReference type="Proteomes" id="UP000001194"/>
    </source>
</evidence>
<dbReference type="AlphaFoldDB" id="B0CWC3"/>
<dbReference type="HOGENOM" id="CLU_112988_0_0_1"/>
<dbReference type="KEGG" id="lbc:LACBIDRAFT_306725"/>
<reference evidence="2 3" key="1">
    <citation type="journal article" date="2008" name="Nature">
        <title>The genome of Laccaria bicolor provides insights into mycorrhizal symbiosis.</title>
        <authorList>
            <person name="Martin F."/>
            <person name="Aerts A."/>
            <person name="Ahren D."/>
            <person name="Brun A."/>
            <person name="Danchin E.G.J."/>
            <person name="Duchaussoy F."/>
            <person name="Gibon J."/>
            <person name="Kohler A."/>
            <person name="Lindquist E."/>
            <person name="Pereda V."/>
            <person name="Salamov A."/>
            <person name="Shapiro H.J."/>
            <person name="Wuyts J."/>
            <person name="Blaudez D."/>
            <person name="Buee M."/>
            <person name="Brokstein P."/>
            <person name="Canbaeck B."/>
            <person name="Cohen D."/>
            <person name="Courty P.E."/>
            <person name="Coutinho P.M."/>
            <person name="Delaruelle C."/>
            <person name="Detter J.C."/>
            <person name="Deveau A."/>
            <person name="DiFazio S."/>
            <person name="Duplessis S."/>
            <person name="Fraissinet-Tachet L."/>
            <person name="Lucic E."/>
            <person name="Frey-Klett P."/>
            <person name="Fourrey C."/>
            <person name="Feussner I."/>
            <person name="Gay G."/>
            <person name="Grimwood J."/>
            <person name="Hoegger P.J."/>
            <person name="Jain P."/>
            <person name="Kilaru S."/>
            <person name="Labbe J."/>
            <person name="Lin Y.C."/>
            <person name="Legue V."/>
            <person name="Le Tacon F."/>
            <person name="Marmeisse R."/>
            <person name="Melayah D."/>
            <person name="Montanini B."/>
            <person name="Muratet M."/>
            <person name="Nehls U."/>
            <person name="Niculita-Hirzel H."/>
            <person name="Oudot-Le Secq M.P."/>
            <person name="Peter M."/>
            <person name="Quesneville H."/>
            <person name="Rajashekar B."/>
            <person name="Reich M."/>
            <person name="Rouhier N."/>
            <person name="Schmutz J."/>
            <person name="Yin T."/>
            <person name="Chalot M."/>
            <person name="Henrissat B."/>
            <person name="Kuees U."/>
            <person name="Lucas S."/>
            <person name="Van de Peer Y."/>
            <person name="Podila G.K."/>
            <person name="Polle A."/>
            <person name="Pukkila P.J."/>
            <person name="Richardson P.M."/>
            <person name="Rouze P."/>
            <person name="Sanders I.R."/>
            <person name="Stajich J.E."/>
            <person name="Tunlid A."/>
            <person name="Tuskan G."/>
            <person name="Grigoriev I.V."/>
        </authorList>
    </citation>
    <scope>NUCLEOTIDE SEQUENCE [LARGE SCALE GENOMIC DNA]</scope>
    <source>
        <strain evidence="3">S238N-H82 / ATCC MYA-4686</strain>
    </source>
</reference>
<dbReference type="GeneID" id="6071787"/>
<keyword evidence="3" id="KW-1185">Reference proteome</keyword>
<dbReference type="GeneID" id="6086759"/>
<dbReference type="PANTHER" id="PTHR33096:SF1">
    <property type="entry name" value="CXC1-LIKE CYSTEINE CLUSTER ASSOCIATED WITH KDZ TRANSPOSASES DOMAIN-CONTAINING PROTEIN"/>
    <property type="match status" value="1"/>
</dbReference>
<dbReference type="OrthoDB" id="3364670at2759"/>
<dbReference type="InParanoid" id="B0CWC3"/>
<accession>B0CWC3</accession>
<dbReference type="RefSeq" id="XP_001875540.1">
    <property type="nucleotide sequence ID" value="XM_001875505.1"/>
</dbReference>
<dbReference type="Pfam" id="PF18758">
    <property type="entry name" value="KDZ"/>
    <property type="match status" value="1"/>
</dbReference>
<dbReference type="RefSeq" id="XP_001891104.1">
    <property type="nucleotide sequence ID" value="XM_001891069.1"/>
</dbReference>
<evidence type="ECO:0000313" key="1">
    <source>
        <dbReference type="EMBL" id="EDQ98245.1"/>
    </source>
</evidence>
<name>B0CWC3_LACBS</name>
<sequence>MTVGRAQYYALALIKELFLNLPLSMTVGILYDIGCQLERRLFHAYGHQWPCQLIYHPRKCEGFGLSDGEGCECFWSSIKLIIPSMCVAGFYHHLFTIDTQVKHLEKKSFKVMEKWLQHKWLHCLEKKIGAE</sequence>
<dbReference type="EMBL" id="DS547093">
    <property type="protein sequence ID" value="EDR13042.1"/>
    <property type="molecule type" value="Genomic_DNA"/>
</dbReference>